<reference evidence="10 11" key="1">
    <citation type="submission" date="2015-12" db="EMBL/GenBank/DDBJ databases">
        <title>Draft genome sequence of Moniliophthora roreri, the causal agent of frosty pod rot of cacao.</title>
        <authorList>
            <person name="Aime M.C."/>
            <person name="Diaz-Valderrama J.R."/>
            <person name="Kijpornyongpan T."/>
            <person name="Phillips-Mora W."/>
        </authorList>
    </citation>
    <scope>NUCLEOTIDE SEQUENCE [LARGE SCALE GENOMIC DNA]</scope>
    <source>
        <strain evidence="10 11">MCA 2952</strain>
    </source>
</reference>
<keyword evidence="5 8" id="KW-0802">TPR repeat</keyword>
<keyword evidence="3" id="KW-0498">Mitosis</keyword>
<dbReference type="PROSITE" id="PS50005">
    <property type="entry name" value="TPR"/>
    <property type="match status" value="3"/>
</dbReference>
<organism evidence="10 11">
    <name type="scientific">Moniliophthora roreri</name>
    <name type="common">Frosty pod rot fungus</name>
    <name type="synonym">Monilia roreri</name>
    <dbReference type="NCBI Taxonomy" id="221103"/>
    <lineage>
        <taxon>Eukaryota</taxon>
        <taxon>Fungi</taxon>
        <taxon>Dikarya</taxon>
        <taxon>Basidiomycota</taxon>
        <taxon>Agaricomycotina</taxon>
        <taxon>Agaricomycetes</taxon>
        <taxon>Agaricomycetidae</taxon>
        <taxon>Agaricales</taxon>
        <taxon>Marasmiineae</taxon>
        <taxon>Marasmiaceae</taxon>
        <taxon>Moniliophthora</taxon>
    </lineage>
</organism>
<dbReference type="GO" id="GO:0031145">
    <property type="term" value="P:anaphase-promoting complex-dependent catabolic process"/>
    <property type="evidence" value="ECO:0007669"/>
    <property type="project" value="TreeGrafter"/>
</dbReference>
<evidence type="ECO:0000256" key="1">
    <source>
        <dbReference type="ARBA" id="ARBA00022618"/>
    </source>
</evidence>
<feature type="domain" description="Cdc23" evidence="9">
    <location>
        <begin position="19"/>
        <end position="269"/>
    </location>
</feature>
<keyword evidence="2" id="KW-0677">Repeat</keyword>
<evidence type="ECO:0000313" key="10">
    <source>
        <dbReference type="EMBL" id="KTB35465.1"/>
    </source>
</evidence>
<dbReference type="HAMAP" id="MF_01384">
    <property type="entry name" value="UreD"/>
    <property type="match status" value="1"/>
</dbReference>
<name>A0A0W0FGI7_MONRR</name>
<evidence type="ECO:0000256" key="7">
    <source>
        <dbReference type="ARBA" id="ARBA00023306"/>
    </source>
</evidence>
<dbReference type="InterPro" id="IPR002669">
    <property type="entry name" value="UreD"/>
</dbReference>
<evidence type="ECO:0000256" key="2">
    <source>
        <dbReference type="ARBA" id="ARBA00022737"/>
    </source>
</evidence>
<feature type="repeat" description="TPR" evidence="8">
    <location>
        <begin position="330"/>
        <end position="363"/>
    </location>
</feature>
<evidence type="ECO:0000256" key="6">
    <source>
        <dbReference type="ARBA" id="ARBA00023186"/>
    </source>
</evidence>
<protein>
    <submittedName>
        <fullName evidence="10">Putative cell division control protein 23</fullName>
    </submittedName>
</protein>
<dbReference type="Pfam" id="PF01774">
    <property type="entry name" value="UreD"/>
    <property type="match status" value="1"/>
</dbReference>
<dbReference type="InterPro" id="IPR007192">
    <property type="entry name" value="APC8"/>
</dbReference>
<keyword evidence="6" id="KW-0143">Chaperone</keyword>
<feature type="repeat" description="TPR" evidence="8">
    <location>
        <begin position="262"/>
        <end position="295"/>
    </location>
</feature>
<comment type="caution">
    <text evidence="10">The sequence shown here is derived from an EMBL/GenBank/DDBJ whole genome shotgun (WGS) entry which is preliminary data.</text>
</comment>
<dbReference type="EMBL" id="LATX01001990">
    <property type="protein sequence ID" value="KTB35465.1"/>
    <property type="molecule type" value="Genomic_DNA"/>
</dbReference>
<evidence type="ECO:0000259" key="9">
    <source>
        <dbReference type="Pfam" id="PF04049"/>
    </source>
</evidence>
<evidence type="ECO:0000256" key="4">
    <source>
        <dbReference type="ARBA" id="ARBA00022786"/>
    </source>
</evidence>
<keyword evidence="4" id="KW-0833">Ubl conjugation pathway</keyword>
<evidence type="ECO:0000313" key="11">
    <source>
        <dbReference type="Proteomes" id="UP000054988"/>
    </source>
</evidence>
<proteinExistence type="inferred from homology"/>
<dbReference type="InterPro" id="IPR011990">
    <property type="entry name" value="TPR-like_helical_dom_sf"/>
</dbReference>
<evidence type="ECO:0000256" key="8">
    <source>
        <dbReference type="PROSITE-ProRule" id="PRU00339"/>
    </source>
</evidence>
<dbReference type="PANTHER" id="PTHR12558:SF10">
    <property type="entry name" value="CELL DIVISION CYCLE PROTEIN 23 HOMOLOG"/>
    <property type="match status" value="1"/>
</dbReference>
<dbReference type="GO" id="GO:0045842">
    <property type="term" value="P:positive regulation of mitotic metaphase/anaphase transition"/>
    <property type="evidence" value="ECO:0007669"/>
    <property type="project" value="TreeGrafter"/>
</dbReference>
<dbReference type="PANTHER" id="PTHR12558">
    <property type="entry name" value="CELL DIVISION CYCLE 16,23,27"/>
    <property type="match status" value="1"/>
</dbReference>
<keyword evidence="7" id="KW-0131">Cell cycle</keyword>
<dbReference type="GO" id="GO:0016567">
    <property type="term" value="P:protein ubiquitination"/>
    <property type="evidence" value="ECO:0007669"/>
    <property type="project" value="TreeGrafter"/>
</dbReference>
<dbReference type="GO" id="GO:0051301">
    <property type="term" value="P:cell division"/>
    <property type="evidence" value="ECO:0007669"/>
    <property type="project" value="UniProtKB-KW"/>
</dbReference>
<dbReference type="SUPFAM" id="SSF48452">
    <property type="entry name" value="TPR-like"/>
    <property type="match status" value="1"/>
</dbReference>
<dbReference type="SUPFAM" id="SSF81901">
    <property type="entry name" value="HCP-like"/>
    <property type="match status" value="1"/>
</dbReference>
<feature type="repeat" description="TPR" evidence="8">
    <location>
        <begin position="364"/>
        <end position="397"/>
    </location>
</feature>
<dbReference type="Proteomes" id="UP000054988">
    <property type="component" value="Unassembled WGS sequence"/>
</dbReference>
<dbReference type="GO" id="GO:0016151">
    <property type="term" value="F:nickel cation binding"/>
    <property type="evidence" value="ECO:0007669"/>
    <property type="project" value="InterPro"/>
</dbReference>
<dbReference type="GO" id="GO:0005680">
    <property type="term" value="C:anaphase-promoting complex"/>
    <property type="evidence" value="ECO:0007669"/>
    <property type="project" value="InterPro"/>
</dbReference>
<dbReference type="AlphaFoldDB" id="A0A0W0FGI7"/>
<accession>A0A0W0FGI7</accession>
<dbReference type="eggNOG" id="ENOG502QSQN">
    <property type="taxonomic scope" value="Eukaryota"/>
</dbReference>
<sequence length="923" mass="104430">MSKTEEMSSIIPVDQAMVSAIRSSIQDNADRGLQVASKWSAELLMSIPNAKRTLFRQKEQLRDILLGAEGDRALELDEADEIDAARRCMDSRQYLRAEHYARECRSAKGVFIYVYSRFLTNERKAAEEWHKLDGTRYQPPLPHNTTIGELLEIIEGSQDPFLKFLKALFYRRLSRHEDAIQTLIESVSAYPWNWSAWMLLGNCVDTKAEFINIMTRLTLPPNHPISHMLYLKVVNDLHSAQQPQDIRTCDQLLSQDHFPDSMWLMTQRAKAMYDLGAFSVAIQQFERIFKIDPERIDDIDVYANILYCTHKRERLSLLAEKFAKKDKDRPEICCILGSTCSQRMEHEKAVKYFKRATQLDPTFFQGWTLLGFEFMEMANPPAAIEAFRRALDLSKKDYRPWYGMAQAYMVLSMPTYSLYYYLKASELKSTDIPVWEGLAQCYEDLGRPHDAIACYKRMVAKTSNQTQVIPLHVKLSKLYKALEDNGEAVNHHVQIIRIYEADKQKSNDSVPEQYMRSMVEVAEYHAKAPNGNLLLAADYLKVCSGVSGCPPDVTVLLPMKDNAEKAVTEQQSGVDGFSEVVYRCMNESRASYLRSYLSPPLHDLFSMSTSSIAHLEPGCGRITLSSHLGAATFSELASTYPLKLISPKVASKPEVAIVYVLSYGGGLVGGDQIYLSVKVDAGTILLLLSQGFTKVFTTRMQQRLITSNADTHSLDNNASYYPTYQKMEFNVSPGSAVFLLPDPVTCFRSASYRQKQIFHLSKDSSLILLDWFTSGRKSRGEEWVFSTYNSENEVFVEGVRLAKDATLLEEHASDNHPSLPPRSLADKLAPYSCYATVILYGPLLQGTTLTLTEKYEAVSVMKLSAPPNLLWSLSQVRVTSQGHLGTVIRVAGKETELVKDWLSASLHPIVDVVGMDVYRRVFT</sequence>
<gene>
    <name evidence="10" type="ORF">WG66_12063</name>
</gene>
<evidence type="ECO:0000256" key="3">
    <source>
        <dbReference type="ARBA" id="ARBA00022776"/>
    </source>
</evidence>
<keyword evidence="1 10" id="KW-0132">Cell division</keyword>
<dbReference type="SMART" id="SM00028">
    <property type="entry name" value="TPR"/>
    <property type="match status" value="7"/>
</dbReference>
<dbReference type="Gene3D" id="1.25.40.10">
    <property type="entry name" value="Tetratricopeptide repeat domain"/>
    <property type="match status" value="2"/>
</dbReference>
<dbReference type="Pfam" id="PF04049">
    <property type="entry name" value="ANAPC8"/>
    <property type="match status" value="1"/>
</dbReference>
<evidence type="ECO:0000256" key="5">
    <source>
        <dbReference type="ARBA" id="ARBA00022803"/>
    </source>
</evidence>
<dbReference type="InterPro" id="IPR019734">
    <property type="entry name" value="TPR_rpt"/>
</dbReference>
<dbReference type="Pfam" id="PF13181">
    <property type="entry name" value="TPR_8"/>
    <property type="match status" value="2"/>
</dbReference>